<evidence type="ECO:0000313" key="3">
    <source>
        <dbReference type="Proteomes" id="UP000218334"/>
    </source>
</evidence>
<evidence type="ECO:0008006" key="4">
    <source>
        <dbReference type="Google" id="ProtNLM"/>
    </source>
</evidence>
<dbReference type="Proteomes" id="UP000218334">
    <property type="component" value="Unassembled WGS sequence"/>
</dbReference>
<evidence type="ECO:0000256" key="1">
    <source>
        <dbReference type="SAM" id="SignalP"/>
    </source>
</evidence>
<gene>
    <name evidence="2" type="ORF">ARMSODRAFT_808189</name>
</gene>
<keyword evidence="3" id="KW-1185">Reference proteome</keyword>
<reference evidence="3" key="1">
    <citation type="journal article" date="2017" name="Nat. Ecol. Evol.">
        <title>Genome expansion and lineage-specific genetic innovations in the forest pathogenic fungi Armillaria.</title>
        <authorList>
            <person name="Sipos G."/>
            <person name="Prasanna A.N."/>
            <person name="Walter M.C."/>
            <person name="O'Connor E."/>
            <person name="Balint B."/>
            <person name="Krizsan K."/>
            <person name="Kiss B."/>
            <person name="Hess J."/>
            <person name="Varga T."/>
            <person name="Slot J."/>
            <person name="Riley R."/>
            <person name="Boka B."/>
            <person name="Rigling D."/>
            <person name="Barry K."/>
            <person name="Lee J."/>
            <person name="Mihaltcheva S."/>
            <person name="LaButti K."/>
            <person name="Lipzen A."/>
            <person name="Waldron R."/>
            <person name="Moloney N.M."/>
            <person name="Sperisen C."/>
            <person name="Kredics L."/>
            <person name="Vagvoelgyi C."/>
            <person name="Patrignani A."/>
            <person name="Fitzpatrick D."/>
            <person name="Nagy I."/>
            <person name="Doyle S."/>
            <person name="Anderson J.B."/>
            <person name="Grigoriev I.V."/>
            <person name="Gueldener U."/>
            <person name="Muensterkoetter M."/>
            <person name="Nagy L.G."/>
        </authorList>
    </citation>
    <scope>NUCLEOTIDE SEQUENCE [LARGE SCALE GENOMIC DNA]</scope>
    <source>
        <strain evidence="3">28-4</strain>
    </source>
</reference>
<protein>
    <recommendedName>
        <fullName evidence="4">Secreted protein</fullName>
    </recommendedName>
</protein>
<proteinExistence type="predicted"/>
<organism evidence="2 3">
    <name type="scientific">Armillaria solidipes</name>
    <dbReference type="NCBI Taxonomy" id="1076256"/>
    <lineage>
        <taxon>Eukaryota</taxon>
        <taxon>Fungi</taxon>
        <taxon>Dikarya</taxon>
        <taxon>Basidiomycota</taxon>
        <taxon>Agaricomycotina</taxon>
        <taxon>Agaricomycetes</taxon>
        <taxon>Agaricomycetidae</taxon>
        <taxon>Agaricales</taxon>
        <taxon>Marasmiineae</taxon>
        <taxon>Physalacriaceae</taxon>
        <taxon>Armillaria</taxon>
    </lineage>
</organism>
<evidence type="ECO:0000313" key="2">
    <source>
        <dbReference type="EMBL" id="PBK59109.1"/>
    </source>
</evidence>
<dbReference type="AlphaFoldDB" id="A0A2H3AJK5"/>
<keyword evidence="1" id="KW-0732">Signal</keyword>
<accession>A0A2H3AJK5</accession>
<name>A0A2H3AJK5_9AGAR</name>
<sequence>MLLSFTDLACLAGCFREALGVSLWITCRVVSDECVVVLATSGGRDLLEVWPSWLQSTSSLLVKFEYHPRLRRVQYAGPFIAVLHIDGKFLMWLIRPGFTPSAYIVFPYTTMATFNDPITHYEMDVVILMDCELVRDAQRSGS</sequence>
<dbReference type="EMBL" id="KZ293512">
    <property type="protein sequence ID" value="PBK59109.1"/>
    <property type="molecule type" value="Genomic_DNA"/>
</dbReference>
<feature type="chain" id="PRO_5013655518" description="Secreted protein" evidence="1">
    <location>
        <begin position="21"/>
        <end position="142"/>
    </location>
</feature>
<feature type="signal peptide" evidence="1">
    <location>
        <begin position="1"/>
        <end position="20"/>
    </location>
</feature>